<gene>
    <name evidence="2" type="ORF">ACFO1V_02520</name>
</gene>
<dbReference type="InterPro" id="IPR036388">
    <property type="entry name" value="WH-like_DNA-bd_sf"/>
</dbReference>
<dbReference type="Gene3D" id="1.10.10.10">
    <property type="entry name" value="Winged helix-like DNA-binding domain superfamily/Winged helix DNA-binding domain"/>
    <property type="match status" value="1"/>
</dbReference>
<reference evidence="3" key="1">
    <citation type="journal article" date="2019" name="Int. J. Syst. Evol. Microbiol.">
        <title>The Global Catalogue of Microorganisms (GCM) 10K type strain sequencing project: providing services to taxonomists for standard genome sequencing and annotation.</title>
        <authorList>
            <consortium name="The Broad Institute Genomics Platform"/>
            <consortium name="The Broad Institute Genome Sequencing Center for Infectious Disease"/>
            <person name="Wu L."/>
            <person name="Ma J."/>
        </authorList>
    </citation>
    <scope>NUCLEOTIDE SEQUENCE [LARGE SCALE GENOMIC DNA]</scope>
    <source>
        <strain evidence="3">CGMCC 1.15731</strain>
    </source>
</reference>
<dbReference type="EMBL" id="JBHSEL010000029">
    <property type="protein sequence ID" value="MFC4624107.1"/>
    <property type="molecule type" value="Genomic_DNA"/>
</dbReference>
<dbReference type="RefSeq" id="WP_374834222.1">
    <property type="nucleotide sequence ID" value="NZ_JBHEEZ010000043.1"/>
</dbReference>
<organism evidence="2 3">
    <name type="scientific">Daeguia caeni</name>
    <dbReference type="NCBI Taxonomy" id="439612"/>
    <lineage>
        <taxon>Bacteria</taxon>
        <taxon>Pseudomonadati</taxon>
        <taxon>Pseudomonadota</taxon>
        <taxon>Alphaproteobacteria</taxon>
        <taxon>Hyphomicrobiales</taxon>
        <taxon>Brucellaceae</taxon>
        <taxon>Daeguia</taxon>
    </lineage>
</organism>
<dbReference type="Pfam" id="PF01047">
    <property type="entry name" value="MarR"/>
    <property type="match status" value="1"/>
</dbReference>
<dbReference type="SMART" id="SM00347">
    <property type="entry name" value="HTH_MARR"/>
    <property type="match status" value="1"/>
</dbReference>
<accession>A0ABV9H1F0</accession>
<evidence type="ECO:0000313" key="3">
    <source>
        <dbReference type="Proteomes" id="UP001596042"/>
    </source>
</evidence>
<keyword evidence="3" id="KW-1185">Reference proteome</keyword>
<dbReference type="PROSITE" id="PS50995">
    <property type="entry name" value="HTH_MARR_2"/>
    <property type="match status" value="1"/>
</dbReference>
<dbReference type="PRINTS" id="PR00598">
    <property type="entry name" value="HTHMARR"/>
</dbReference>
<sequence length="154" mass="17669">MSIEELYARPAHLIRRAHQISWAIFLDECAEFALTPVQYAALVAIQAYDGCDATRLSSLIAFDRSTIGSVLDRLEKRNLIIRRPSPTDRRQRLISLTQEGKDLLENCKEAVERVQNRIVGVLSREERETFLKLMKRIVHLNNDVTSAPIRPMPE</sequence>
<proteinExistence type="predicted"/>
<dbReference type="InterPro" id="IPR036390">
    <property type="entry name" value="WH_DNA-bd_sf"/>
</dbReference>
<evidence type="ECO:0000259" key="1">
    <source>
        <dbReference type="PROSITE" id="PS50995"/>
    </source>
</evidence>
<comment type="caution">
    <text evidence="2">The sequence shown here is derived from an EMBL/GenBank/DDBJ whole genome shotgun (WGS) entry which is preliminary data.</text>
</comment>
<dbReference type="InterPro" id="IPR000835">
    <property type="entry name" value="HTH_MarR-typ"/>
</dbReference>
<dbReference type="PANTHER" id="PTHR33164">
    <property type="entry name" value="TRANSCRIPTIONAL REGULATOR, MARR FAMILY"/>
    <property type="match status" value="1"/>
</dbReference>
<name>A0ABV9H1F0_9HYPH</name>
<evidence type="ECO:0000313" key="2">
    <source>
        <dbReference type="EMBL" id="MFC4624107.1"/>
    </source>
</evidence>
<dbReference type="InterPro" id="IPR039422">
    <property type="entry name" value="MarR/SlyA-like"/>
</dbReference>
<dbReference type="Proteomes" id="UP001596042">
    <property type="component" value="Unassembled WGS sequence"/>
</dbReference>
<feature type="domain" description="HTH marR-type" evidence="1">
    <location>
        <begin position="1"/>
        <end position="139"/>
    </location>
</feature>
<dbReference type="SUPFAM" id="SSF46785">
    <property type="entry name" value="Winged helix' DNA-binding domain"/>
    <property type="match status" value="1"/>
</dbReference>
<protein>
    <submittedName>
        <fullName evidence="2">MarR family winged helix-turn-helix transcriptional regulator</fullName>
    </submittedName>
</protein>
<dbReference type="PANTHER" id="PTHR33164:SF95">
    <property type="entry name" value="TRANSCRIPTIONAL REGULATOR"/>
    <property type="match status" value="1"/>
</dbReference>